<feature type="region of interest" description="Disordered" evidence="1">
    <location>
        <begin position="470"/>
        <end position="493"/>
    </location>
</feature>
<keyword evidence="3" id="KW-1185">Reference proteome</keyword>
<reference evidence="2" key="1">
    <citation type="submission" date="2024-02" db="EMBL/GenBank/DDBJ databases">
        <authorList>
            <consortium name="ELIXIR-Norway"/>
            <consortium name="Elixir Norway"/>
        </authorList>
    </citation>
    <scope>NUCLEOTIDE SEQUENCE</scope>
</reference>
<dbReference type="SUPFAM" id="SSF56672">
    <property type="entry name" value="DNA/RNA polymerases"/>
    <property type="match status" value="1"/>
</dbReference>
<dbReference type="Gene3D" id="3.10.10.10">
    <property type="entry name" value="HIV Type 1 Reverse Transcriptase, subunit A, domain 1"/>
    <property type="match status" value="1"/>
</dbReference>
<dbReference type="Proteomes" id="UP001497444">
    <property type="component" value="Chromosome 6"/>
</dbReference>
<evidence type="ECO:0000313" key="2">
    <source>
        <dbReference type="EMBL" id="CAK9274238.1"/>
    </source>
</evidence>
<feature type="compositionally biased region" description="Polar residues" evidence="1">
    <location>
        <begin position="361"/>
        <end position="371"/>
    </location>
</feature>
<proteinExistence type="predicted"/>
<gene>
    <name evidence="2" type="ORF">CSSPJE1EN1_LOCUS19716</name>
</gene>
<feature type="region of interest" description="Disordered" evidence="1">
    <location>
        <begin position="293"/>
        <end position="323"/>
    </location>
</feature>
<dbReference type="InterPro" id="IPR043502">
    <property type="entry name" value="DNA/RNA_pol_sf"/>
</dbReference>
<evidence type="ECO:0000313" key="3">
    <source>
        <dbReference type="Proteomes" id="UP001497444"/>
    </source>
</evidence>
<feature type="compositionally biased region" description="Polar residues" evidence="1">
    <location>
        <begin position="304"/>
        <end position="315"/>
    </location>
</feature>
<protein>
    <submittedName>
        <fullName evidence="2">Uncharacterized protein</fullName>
    </submittedName>
</protein>
<dbReference type="EMBL" id="OZ020101">
    <property type="protein sequence ID" value="CAK9274238.1"/>
    <property type="molecule type" value="Genomic_DNA"/>
</dbReference>
<organism evidence="2 3">
    <name type="scientific">Sphagnum jensenii</name>
    <dbReference type="NCBI Taxonomy" id="128206"/>
    <lineage>
        <taxon>Eukaryota</taxon>
        <taxon>Viridiplantae</taxon>
        <taxon>Streptophyta</taxon>
        <taxon>Embryophyta</taxon>
        <taxon>Bryophyta</taxon>
        <taxon>Sphagnophytina</taxon>
        <taxon>Sphagnopsida</taxon>
        <taxon>Sphagnales</taxon>
        <taxon>Sphagnaceae</taxon>
        <taxon>Sphagnum</taxon>
    </lineage>
</organism>
<sequence>MSVEVATGGAVPSPEVANEVTIHQGRGVNEKVSPTAMQDLPAYEASIDNDKKTESMEGVVGQGVAPSPMKHQETKTTGMAASDAILVVKPGKSAQNTNGVFGSVDNGMNEQLNNVEDLEVKCLTEEGPGILKEEVRTNPQKGIPTGFLSDNVLCSADLIHTSINLVNFTEVDTNSDALPAHEQEVVESFSHTSLERKSVTLDCGVGKDLVKANSLLMVLSLDSACQSAQRSGSMHTSNQELTAAAMMKEAPIYPSESHSDILGGMEEELHAMGTHSESAACSPDASQVIMPSEHDQETCENKKSTCQSGLQTDSLGSKHDIPSEEIMVPPNVTKEVDIQSQTFAMAQQSDLDVEEPASVADANQEQGASSKMTSMVSARSSSLDTSHAIYHVSPMPCPKQEPEATSGNIRPASFTLGKLVTSNLELEGSVFKQESGDIFLEPDSGFHYHSLGPESSQELEPAMSSFKLSSSLDDEGAAMNSKELPSSTTDADHKEDAFELEKYTEIEESPTNMLVLPNIPHLNPVQLDQESSIALNYFHKSSITDFNNAGAYEPALNLIADGMTRSGTSNLEILVVHDADDKSSVSLNTISSTTGILRSMDSSHLDPKGCAIPPYSDHGSIQPHIEEKFPREITTSFPIEKVTEEELNEVAVSKVETYEDSANGMMDLSGSLEPLDCQMHVNCISPNFHKAPEEEVKRHIDAMIDLGKMKPSNSEYACHVTLPMKRDVSRRFCEDYRLLSCNKICMIQDAEGRQWERSCRDFQIYHVQPD</sequence>
<evidence type="ECO:0000256" key="1">
    <source>
        <dbReference type="SAM" id="MobiDB-lite"/>
    </source>
</evidence>
<accession>A0ABP0X552</accession>
<feature type="region of interest" description="Disordered" evidence="1">
    <location>
        <begin position="352"/>
        <end position="371"/>
    </location>
</feature>
<feature type="compositionally biased region" description="Basic and acidic residues" evidence="1">
    <location>
        <begin position="293"/>
        <end position="303"/>
    </location>
</feature>
<name>A0ABP0X552_9BRYO</name>